<feature type="signal peptide" evidence="2">
    <location>
        <begin position="1"/>
        <end position="25"/>
    </location>
</feature>
<evidence type="ECO:0000313" key="4">
    <source>
        <dbReference type="Proteomes" id="UP000831963"/>
    </source>
</evidence>
<dbReference type="PROSITE" id="PS51257">
    <property type="entry name" value="PROKAR_LIPOPROTEIN"/>
    <property type="match status" value="1"/>
</dbReference>
<feature type="chain" id="PRO_5045817963" description="BMP family ABC transporter substrate-binding protein" evidence="2">
    <location>
        <begin position="26"/>
        <end position="211"/>
    </location>
</feature>
<protein>
    <recommendedName>
        <fullName evidence="5">BMP family ABC transporter substrate-binding protein</fullName>
    </recommendedName>
</protein>
<dbReference type="EMBL" id="CP078077">
    <property type="protein sequence ID" value="UPL14793.1"/>
    <property type="molecule type" value="Genomic_DNA"/>
</dbReference>
<evidence type="ECO:0008006" key="5">
    <source>
        <dbReference type="Google" id="ProtNLM"/>
    </source>
</evidence>
<keyword evidence="2" id="KW-0732">Signal</keyword>
<dbReference type="Proteomes" id="UP000831963">
    <property type="component" value="Chromosome"/>
</dbReference>
<evidence type="ECO:0000256" key="2">
    <source>
        <dbReference type="SAM" id="SignalP"/>
    </source>
</evidence>
<accession>A0ABY4IQ05</accession>
<sequence>MKSSASALALLLVVVLTGCSPVAEASPSSSMAPTSTPSASAEASTPVELVPGSTLDRSAVTAAVPVGETISIVVPSAPGEEERLALAAVQDEAARHRATVQVHADTDPVASVTTALADRPDVIVAIGPALIGAIDQASAANLDVSFLVLGTQLAEPTGNVIAVTWPGAEERAVFADAPASFTGAATYAGEALGVGLAAFASGLDGHVIALD</sequence>
<evidence type="ECO:0000256" key="1">
    <source>
        <dbReference type="SAM" id="MobiDB-lite"/>
    </source>
</evidence>
<feature type="region of interest" description="Disordered" evidence="1">
    <location>
        <begin position="24"/>
        <end position="44"/>
    </location>
</feature>
<dbReference type="RefSeq" id="WP_247955629.1">
    <property type="nucleotide sequence ID" value="NZ_CP078077.1"/>
</dbReference>
<proteinExistence type="predicted"/>
<name>A0ABY4IQ05_9MICO</name>
<organism evidence="3 4">
    <name type="scientific">Microbacterium galbinum</name>
    <dbReference type="NCBI Taxonomy" id="2851646"/>
    <lineage>
        <taxon>Bacteria</taxon>
        <taxon>Bacillati</taxon>
        <taxon>Actinomycetota</taxon>
        <taxon>Actinomycetes</taxon>
        <taxon>Micrococcales</taxon>
        <taxon>Microbacteriaceae</taxon>
        <taxon>Microbacterium</taxon>
    </lineage>
</organism>
<gene>
    <name evidence="3" type="ORF">KV396_10010</name>
</gene>
<reference evidence="3 4" key="1">
    <citation type="submission" date="2021-06" db="EMBL/GenBank/DDBJ databases">
        <title>Genome-based taxonomic framework of Microbacterium strains isolated from marine environment, the description of four new species and reclassification of four preexisting species.</title>
        <authorList>
            <person name="Lee S.D."/>
            <person name="Kim S.-M."/>
            <person name="Byeon Y.-S."/>
            <person name="Yang H.L."/>
            <person name="Kim I.S."/>
        </authorList>
    </citation>
    <scope>NUCLEOTIDE SEQUENCE [LARGE SCALE GENOMIC DNA]</scope>
    <source>
        <strain evidence="3 4">SSW1-36</strain>
    </source>
</reference>
<evidence type="ECO:0000313" key="3">
    <source>
        <dbReference type="EMBL" id="UPL14793.1"/>
    </source>
</evidence>
<keyword evidence="4" id="KW-1185">Reference proteome</keyword>